<evidence type="ECO:0000256" key="6">
    <source>
        <dbReference type="ARBA" id="ARBA00023236"/>
    </source>
</evidence>
<keyword evidence="10" id="KW-1185">Reference proteome</keyword>
<dbReference type="GO" id="GO:0006281">
    <property type="term" value="P:DNA repair"/>
    <property type="evidence" value="ECO:0007669"/>
    <property type="project" value="UniProtKB-KW"/>
</dbReference>
<keyword evidence="6" id="KW-0742">SOS response</keyword>
<evidence type="ECO:0000313" key="9">
    <source>
        <dbReference type="EMBL" id="RLM18806.1"/>
    </source>
</evidence>
<dbReference type="EMBL" id="MJLZ01000058">
    <property type="protein sequence ID" value="RLM18806.1"/>
    <property type="molecule type" value="Genomic_DNA"/>
</dbReference>
<organism evidence="9 10">
    <name type="scientific">Brenneria alni</name>
    <dbReference type="NCBI Taxonomy" id="71656"/>
    <lineage>
        <taxon>Bacteria</taxon>
        <taxon>Pseudomonadati</taxon>
        <taxon>Pseudomonadota</taxon>
        <taxon>Gammaproteobacteria</taxon>
        <taxon>Enterobacterales</taxon>
        <taxon>Pectobacteriaceae</taxon>
        <taxon>Brenneria</taxon>
    </lineage>
</organism>
<dbReference type="Proteomes" id="UP000285648">
    <property type="component" value="Unassembled WGS sequence"/>
</dbReference>
<reference evidence="9 10" key="1">
    <citation type="submission" date="2016-09" db="EMBL/GenBank/DDBJ databases">
        <authorList>
            <person name="Doonan J."/>
            <person name="Pachebat J.A."/>
            <person name="Golyshin P.N."/>
            <person name="Denman S."/>
            <person name="Mcdonald J.E."/>
        </authorList>
    </citation>
    <scope>NUCLEOTIDE SEQUENCE [LARGE SCALE GENOMIC DNA]</scope>
    <source>
        <strain evidence="9 10">NCPPB 3934</strain>
    </source>
</reference>
<evidence type="ECO:0000256" key="3">
    <source>
        <dbReference type="ARBA" id="ARBA00022801"/>
    </source>
</evidence>
<dbReference type="AlphaFoldDB" id="A0A421DJI0"/>
<feature type="domain" description="Peptidase S24/S26A/S26B/S26C" evidence="8">
    <location>
        <begin position="1"/>
        <end position="71"/>
    </location>
</feature>
<evidence type="ECO:0000259" key="8">
    <source>
        <dbReference type="Pfam" id="PF00717"/>
    </source>
</evidence>
<dbReference type="GO" id="GO:0003677">
    <property type="term" value="F:DNA binding"/>
    <property type="evidence" value="ECO:0007669"/>
    <property type="project" value="InterPro"/>
</dbReference>
<dbReference type="PANTHER" id="PTHR33516">
    <property type="entry name" value="LEXA REPRESSOR"/>
    <property type="match status" value="1"/>
</dbReference>
<keyword evidence="2" id="KW-0227">DNA damage</keyword>
<dbReference type="InterPro" id="IPR039418">
    <property type="entry name" value="LexA-like"/>
</dbReference>
<dbReference type="InterPro" id="IPR050077">
    <property type="entry name" value="LexA_repressor"/>
</dbReference>
<evidence type="ECO:0000256" key="4">
    <source>
        <dbReference type="ARBA" id="ARBA00022813"/>
    </source>
</evidence>
<name>A0A421DJI0_9GAMM</name>
<dbReference type="GO" id="GO:0006355">
    <property type="term" value="P:regulation of DNA-templated transcription"/>
    <property type="evidence" value="ECO:0007669"/>
    <property type="project" value="InterPro"/>
</dbReference>
<sequence>MSGAGIHDGDMLVVDSALTAQHGDIVVAAVDGAFTVKQLQLRPKTQLVSMNPAYSPIRIDSEESMEIFGVVTFVVKATR</sequence>
<evidence type="ECO:0000256" key="5">
    <source>
        <dbReference type="ARBA" id="ARBA00023204"/>
    </source>
</evidence>
<keyword evidence="4 7" id="KW-0068">Autocatalytic cleavage</keyword>
<dbReference type="InterPro" id="IPR015927">
    <property type="entry name" value="Peptidase_S24_S26A/B/C"/>
</dbReference>
<comment type="similarity">
    <text evidence="1 7">Belongs to the peptidase S24 family.</text>
</comment>
<gene>
    <name evidence="9" type="ORF">BIY29_17615</name>
</gene>
<dbReference type="PANTHER" id="PTHR33516:SF2">
    <property type="entry name" value="LEXA REPRESSOR-RELATED"/>
    <property type="match status" value="1"/>
</dbReference>
<comment type="caution">
    <text evidence="9">The sequence shown here is derived from an EMBL/GenBank/DDBJ whole genome shotgun (WGS) entry which is preliminary data.</text>
</comment>
<accession>A0A421DJI0</accession>
<protein>
    <submittedName>
        <fullName evidence="9">UmuDC operon-like protein</fullName>
    </submittedName>
</protein>
<dbReference type="GO" id="GO:0016787">
    <property type="term" value="F:hydrolase activity"/>
    <property type="evidence" value="ECO:0007669"/>
    <property type="project" value="UniProtKB-KW"/>
</dbReference>
<evidence type="ECO:0000256" key="7">
    <source>
        <dbReference type="RuleBase" id="RU003991"/>
    </source>
</evidence>
<evidence type="ECO:0000313" key="10">
    <source>
        <dbReference type="Proteomes" id="UP000285648"/>
    </source>
</evidence>
<dbReference type="PRINTS" id="PR00726">
    <property type="entry name" value="LEXASERPTASE"/>
</dbReference>
<evidence type="ECO:0000256" key="2">
    <source>
        <dbReference type="ARBA" id="ARBA00022763"/>
    </source>
</evidence>
<proteinExistence type="inferred from homology"/>
<dbReference type="SUPFAM" id="SSF51306">
    <property type="entry name" value="LexA/Signal peptidase"/>
    <property type="match status" value="1"/>
</dbReference>
<keyword evidence="3 7" id="KW-0378">Hydrolase</keyword>
<dbReference type="Gene3D" id="2.10.109.10">
    <property type="entry name" value="Umud Fragment, subunit A"/>
    <property type="match status" value="1"/>
</dbReference>
<dbReference type="CDD" id="cd06529">
    <property type="entry name" value="S24_LexA-like"/>
    <property type="match status" value="1"/>
</dbReference>
<dbReference type="InterPro" id="IPR006197">
    <property type="entry name" value="Peptidase_S24_LexA"/>
</dbReference>
<keyword evidence="5" id="KW-0234">DNA repair</keyword>
<evidence type="ECO:0000256" key="1">
    <source>
        <dbReference type="ARBA" id="ARBA00007484"/>
    </source>
</evidence>
<dbReference type="InterPro" id="IPR036286">
    <property type="entry name" value="LexA/Signal_pep-like_sf"/>
</dbReference>
<dbReference type="GO" id="GO:0009432">
    <property type="term" value="P:SOS response"/>
    <property type="evidence" value="ECO:0007669"/>
    <property type="project" value="UniProtKB-KW"/>
</dbReference>
<dbReference type="Pfam" id="PF00717">
    <property type="entry name" value="Peptidase_S24"/>
    <property type="match status" value="1"/>
</dbReference>